<proteinExistence type="predicted"/>
<sequence length="142" mass="16425">MKKKSREIEVFDMIVGGIGRIFSRPFQKIFSSGKKISWQEVEDEFRRLDGIMRLGGEAHFRQAVIEADNFLDKVLKSRGALGKTLGERLKNIEKKFNQVGYQSAWNGHKLRNRIVHEHQFELLSREAQKALSNLKNAIKDLV</sequence>
<dbReference type="AlphaFoldDB" id="A0A2M7CHU5"/>
<organism evidence="1 2">
    <name type="scientific">Candidatus Berkelbacteria bacterium CG03_land_8_20_14_0_80_40_36</name>
    <dbReference type="NCBI Taxonomy" id="1974509"/>
    <lineage>
        <taxon>Bacteria</taxon>
        <taxon>Candidatus Berkelbacteria</taxon>
    </lineage>
</organism>
<dbReference type="Proteomes" id="UP000229966">
    <property type="component" value="Unassembled WGS sequence"/>
</dbReference>
<protein>
    <recommendedName>
        <fullName evidence="3">DUF4145 domain-containing protein</fullName>
    </recommendedName>
</protein>
<accession>A0A2M7CHU5</accession>
<evidence type="ECO:0000313" key="1">
    <source>
        <dbReference type="EMBL" id="PIV25226.1"/>
    </source>
</evidence>
<gene>
    <name evidence="1" type="ORF">COS38_02755</name>
</gene>
<evidence type="ECO:0000313" key="2">
    <source>
        <dbReference type="Proteomes" id="UP000229966"/>
    </source>
</evidence>
<evidence type="ECO:0008006" key="3">
    <source>
        <dbReference type="Google" id="ProtNLM"/>
    </source>
</evidence>
<reference evidence="2" key="1">
    <citation type="submission" date="2017-09" db="EMBL/GenBank/DDBJ databases">
        <title>Depth-based differentiation of microbial function through sediment-hosted aquifers and enrichment of novel symbionts in the deep terrestrial subsurface.</title>
        <authorList>
            <person name="Probst A.J."/>
            <person name="Ladd B."/>
            <person name="Jarett J.K."/>
            <person name="Geller-Mcgrath D.E."/>
            <person name="Sieber C.M.K."/>
            <person name="Emerson J.B."/>
            <person name="Anantharaman K."/>
            <person name="Thomas B.C."/>
            <person name="Malmstrom R."/>
            <person name="Stieglmeier M."/>
            <person name="Klingl A."/>
            <person name="Woyke T."/>
            <person name="Ryan C.M."/>
            <person name="Banfield J.F."/>
        </authorList>
    </citation>
    <scope>NUCLEOTIDE SEQUENCE [LARGE SCALE GENOMIC DNA]</scope>
</reference>
<dbReference type="EMBL" id="PEUM01000078">
    <property type="protein sequence ID" value="PIV25226.1"/>
    <property type="molecule type" value="Genomic_DNA"/>
</dbReference>
<comment type="caution">
    <text evidence="1">The sequence shown here is derived from an EMBL/GenBank/DDBJ whole genome shotgun (WGS) entry which is preliminary data.</text>
</comment>
<name>A0A2M7CHU5_9BACT</name>